<keyword evidence="1" id="KW-1133">Transmembrane helix</keyword>
<dbReference type="Proteomes" id="UP001497482">
    <property type="component" value="Chromosome 13"/>
</dbReference>
<feature type="transmembrane region" description="Helical" evidence="1">
    <location>
        <begin position="21"/>
        <end position="41"/>
    </location>
</feature>
<evidence type="ECO:0000313" key="2">
    <source>
        <dbReference type="EMBL" id="CAL1576795.1"/>
    </source>
</evidence>
<accession>A0AAV2JM25</accession>
<evidence type="ECO:0000313" key="3">
    <source>
        <dbReference type="Proteomes" id="UP001497482"/>
    </source>
</evidence>
<gene>
    <name evidence="2" type="ORF">KC01_LOCUS8195</name>
</gene>
<dbReference type="AlphaFoldDB" id="A0AAV2JM25"/>
<dbReference type="EMBL" id="OZ035835">
    <property type="protein sequence ID" value="CAL1576795.1"/>
    <property type="molecule type" value="Genomic_DNA"/>
</dbReference>
<sequence>MGGGRGMLGGGMGNGSEMDVFFVWGGVGLCGWVVLVCGWGWNFVGGWCGKVGWGGGGGVGGGWGDKGDWGVVVGLCVWVVLVWGFDFCGVSLVLVVCGIVSGWGYCFLFVGMVGGLVEFDGFVWGGWGEVVLGKWVG</sequence>
<feature type="transmembrane region" description="Helical" evidence="1">
    <location>
        <begin position="92"/>
        <end position="117"/>
    </location>
</feature>
<reference evidence="2 3" key="1">
    <citation type="submission" date="2024-04" db="EMBL/GenBank/DDBJ databases">
        <authorList>
            <person name="Waldvogel A.-M."/>
            <person name="Schoenle A."/>
        </authorList>
    </citation>
    <scope>NUCLEOTIDE SEQUENCE [LARGE SCALE GENOMIC DNA]</scope>
</reference>
<keyword evidence="3" id="KW-1185">Reference proteome</keyword>
<proteinExistence type="predicted"/>
<feature type="transmembrane region" description="Helical" evidence="1">
    <location>
        <begin position="69"/>
        <end position="85"/>
    </location>
</feature>
<protein>
    <submittedName>
        <fullName evidence="2">Uncharacterized protein</fullName>
    </submittedName>
</protein>
<evidence type="ECO:0000256" key="1">
    <source>
        <dbReference type="SAM" id="Phobius"/>
    </source>
</evidence>
<keyword evidence="1" id="KW-0472">Membrane</keyword>
<keyword evidence="1" id="KW-0812">Transmembrane</keyword>
<organism evidence="2 3">
    <name type="scientific">Knipowitschia caucasica</name>
    <name type="common">Caucasian dwarf goby</name>
    <name type="synonym">Pomatoschistus caucasicus</name>
    <dbReference type="NCBI Taxonomy" id="637954"/>
    <lineage>
        <taxon>Eukaryota</taxon>
        <taxon>Metazoa</taxon>
        <taxon>Chordata</taxon>
        <taxon>Craniata</taxon>
        <taxon>Vertebrata</taxon>
        <taxon>Euteleostomi</taxon>
        <taxon>Actinopterygii</taxon>
        <taxon>Neopterygii</taxon>
        <taxon>Teleostei</taxon>
        <taxon>Neoteleostei</taxon>
        <taxon>Acanthomorphata</taxon>
        <taxon>Gobiaria</taxon>
        <taxon>Gobiiformes</taxon>
        <taxon>Gobioidei</taxon>
        <taxon>Gobiidae</taxon>
        <taxon>Gobiinae</taxon>
        <taxon>Knipowitschia</taxon>
    </lineage>
</organism>
<name>A0AAV2JM25_KNICA</name>